<reference evidence="2" key="1">
    <citation type="submission" date="2022-12" db="EMBL/GenBank/DDBJ databases">
        <title>Description and comparative metabolic analysis of Aerococcus sp. nov., isolated from the feces of a pig.</title>
        <authorList>
            <person name="Chang Y.-H."/>
        </authorList>
    </citation>
    <scope>NUCLEOTIDE SEQUENCE</scope>
    <source>
        <strain evidence="2">YH-aer222</strain>
    </source>
</reference>
<sequence>MQIFRIFKNALIYFERSTEIFFLNAKKIFLYMLLLSAIMAIPPTIAASNMMQTFTNNFATVAERMPDFQLKNQEIQNDDIDPFIVNTDYVTYAYDPNNENSQNQLNAINANAFKIINTKDRLILDFADQSYGLNYTDDFTAQQQKDLFTSMGHFQWAYIPIAFLIVTFGQLVLVAFIALLATMFTALSKHSRRLKLKFSNRFRLVVVQLTVPAVVVTIINLFTFFPYHFEIMLLYATIQTIRLMKRIKVTIL</sequence>
<feature type="transmembrane region" description="Helical" evidence="1">
    <location>
        <begin position="202"/>
        <end position="221"/>
    </location>
</feature>
<feature type="transmembrane region" description="Helical" evidence="1">
    <location>
        <begin position="28"/>
        <end position="47"/>
    </location>
</feature>
<comment type="caution">
    <text evidence="2">The sequence shown here is derived from an EMBL/GenBank/DDBJ whole genome shotgun (WGS) entry which is preliminary data.</text>
</comment>
<keyword evidence="1" id="KW-0812">Transmembrane</keyword>
<protein>
    <submittedName>
        <fullName evidence="2">DUF1189 family protein</fullName>
    </submittedName>
</protein>
<evidence type="ECO:0000256" key="1">
    <source>
        <dbReference type="SAM" id="Phobius"/>
    </source>
</evidence>
<keyword evidence="1" id="KW-0472">Membrane</keyword>
<feature type="transmembrane region" description="Helical" evidence="1">
    <location>
        <begin position="156"/>
        <end position="181"/>
    </location>
</feature>
<dbReference type="Proteomes" id="UP001146670">
    <property type="component" value="Unassembled WGS sequence"/>
</dbReference>
<proteinExistence type="predicted"/>
<dbReference type="Pfam" id="PF06691">
    <property type="entry name" value="DUF1189"/>
    <property type="match status" value="1"/>
</dbReference>
<accession>A0A9X3FMH3</accession>
<dbReference type="EMBL" id="JAPRFR010000001">
    <property type="protein sequence ID" value="MCZ0725403.1"/>
    <property type="molecule type" value="Genomic_DNA"/>
</dbReference>
<evidence type="ECO:0000313" key="2">
    <source>
        <dbReference type="EMBL" id="MCZ0725403.1"/>
    </source>
</evidence>
<dbReference type="RefSeq" id="WP_268751721.1">
    <property type="nucleotide sequence ID" value="NZ_JAPRFQ010000001.1"/>
</dbReference>
<evidence type="ECO:0000313" key="3">
    <source>
        <dbReference type="Proteomes" id="UP001146670"/>
    </source>
</evidence>
<keyword evidence="3" id="KW-1185">Reference proteome</keyword>
<gene>
    <name evidence="2" type="ORF">OW157_02335</name>
</gene>
<dbReference type="AlphaFoldDB" id="A0A9X3FMH3"/>
<organism evidence="2 3">
    <name type="scientific">Aerococcus kribbianus</name>
    <dbReference type="NCBI Taxonomy" id="2999064"/>
    <lineage>
        <taxon>Bacteria</taxon>
        <taxon>Bacillati</taxon>
        <taxon>Bacillota</taxon>
        <taxon>Bacilli</taxon>
        <taxon>Lactobacillales</taxon>
        <taxon>Aerococcaceae</taxon>
        <taxon>Aerococcus</taxon>
    </lineage>
</organism>
<dbReference type="InterPro" id="IPR009574">
    <property type="entry name" value="DUF1189"/>
</dbReference>
<name>A0A9X3FMH3_9LACT</name>
<keyword evidence="1" id="KW-1133">Transmembrane helix</keyword>